<evidence type="ECO:0000313" key="5">
    <source>
        <dbReference type="Proteomes" id="UP000217005"/>
    </source>
</evidence>
<keyword evidence="1" id="KW-0812">Transmembrane</keyword>
<keyword evidence="1" id="KW-1133">Transmembrane helix</keyword>
<keyword evidence="4" id="KW-1185">Reference proteome</keyword>
<evidence type="ECO:0000313" key="4">
    <source>
        <dbReference type="Proteomes" id="UP000216354"/>
    </source>
</evidence>
<proteinExistence type="predicted"/>
<dbReference type="Proteomes" id="UP000217005">
    <property type="component" value="Unassembled WGS sequence"/>
</dbReference>
<keyword evidence="1" id="KW-0472">Membrane</keyword>
<feature type="transmembrane region" description="Helical" evidence="1">
    <location>
        <begin position="69"/>
        <end position="87"/>
    </location>
</feature>
<evidence type="ECO:0000313" key="3">
    <source>
        <dbReference type="EMBL" id="OZI65565.1"/>
    </source>
</evidence>
<dbReference type="EMBL" id="NEVR01000002">
    <property type="protein sequence ID" value="OZI65565.1"/>
    <property type="molecule type" value="Genomic_DNA"/>
</dbReference>
<dbReference type="OrthoDB" id="1684279at2"/>
<name>A0A261SR74_9BORD</name>
<comment type="caution">
    <text evidence="2">The sequence shown here is derived from an EMBL/GenBank/DDBJ whole genome shotgun (WGS) entry which is preliminary data.</text>
</comment>
<accession>A0A261SR74</accession>
<protein>
    <submittedName>
        <fullName evidence="2">Iron transporter</fullName>
    </submittedName>
</protein>
<sequence length="89" mass="9595">MLRYRFIVASRAIAAIGGGYALASAVAAFLAVWLPMSRLDAVVTAQLASFVVYACAVIWVFATRTTVRAWVGIIAPTLVFALLYWVGRA</sequence>
<dbReference type="EMBL" id="NEVL01000002">
    <property type="protein sequence ID" value="OZI39350.1"/>
    <property type="molecule type" value="Genomic_DNA"/>
</dbReference>
<feature type="transmembrane region" description="Helical" evidence="1">
    <location>
        <begin position="41"/>
        <end position="62"/>
    </location>
</feature>
<evidence type="ECO:0000256" key="1">
    <source>
        <dbReference type="SAM" id="Phobius"/>
    </source>
</evidence>
<dbReference type="Pfam" id="PF12365">
    <property type="entry name" value="DUF3649"/>
    <property type="match status" value="1"/>
</dbReference>
<gene>
    <name evidence="3" type="ORF">CAL27_11095</name>
    <name evidence="2" type="ORF">CEG14_07470</name>
</gene>
<organism evidence="2 5">
    <name type="scientific">Bordetella genomosp. 1</name>
    <dbReference type="NCBI Taxonomy" id="1395607"/>
    <lineage>
        <taxon>Bacteria</taxon>
        <taxon>Pseudomonadati</taxon>
        <taxon>Pseudomonadota</taxon>
        <taxon>Betaproteobacteria</taxon>
        <taxon>Burkholderiales</taxon>
        <taxon>Alcaligenaceae</taxon>
        <taxon>Bordetella</taxon>
    </lineage>
</organism>
<evidence type="ECO:0000313" key="2">
    <source>
        <dbReference type="EMBL" id="OZI39350.1"/>
    </source>
</evidence>
<dbReference type="InterPro" id="IPR022109">
    <property type="entry name" value="DUF3649"/>
</dbReference>
<dbReference type="Proteomes" id="UP000216354">
    <property type="component" value="Unassembled WGS sequence"/>
</dbReference>
<reference evidence="2 5" key="1">
    <citation type="submission" date="2017-05" db="EMBL/GenBank/DDBJ databases">
        <title>Complete and WGS of Bordetella genogroups.</title>
        <authorList>
            <person name="Spilker T."/>
            <person name="LiPuma J."/>
        </authorList>
    </citation>
    <scope>NUCLEOTIDE SEQUENCE [LARGE SCALE GENOMIC DNA]</scope>
    <source>
        <strain evidence="2 5">AU17610</strain>
    </source>
</reference>
<feature type="transmembrane region" description="Helical" evidence="1">
    <location>
        <begin position="12"/>
        <end position="35"/>
    </location>
</feature>
<reference evidence="3 4" key="2">
    <citation type="submission" date="2017-05" db="EMBL/GenBank/DDBJ databases">
        <title>Complete and WGS of Bordetella genogroups.</title>
        <authorList>
            <person name="Spilker T."/>
            <person name="Lipuma J."/>
        </authorList>
    </citation>
    <scope>NUCLEOTIDE SEQUENCE [LARGE SCALE GENOMIC DNA]</scope>
    <source>
        <strain evidence="3 4">AU9795</strain>
    </source>
</reference>
<dbReference type="AlphaFoldDB" id="A0A261SR74"/>